<evidence type="ECO:0000256" key="4">
    <source>
        <dbReference type="ARBA" id="ARBA00023239"/>
    </source>
</evidence>
<dbReference type="KEGG" id="nli:G3M70_16355"/>
<dbReference type="NCBIfam" id="TIGR01182">
    <property type="entry name" value="eda"/>
    <property type="match status" value="1"/>
</dbReference>
<dbReference type="PANTHER" id="PTHR30246:SF1">
    <property type="entry name" value="2-DEHYDRO-3-DEOXY-6-PHOSPHOGALACTONATE ALDOLASE-RELATED"/>
    <property type="match status" value="1"/>
</dbReference>
<comment type="pathway">
    <text evidence="1">Carbohydrate acid metabolism.</text>
</comment>
<dbReference type="InterPro" id="IPR000887">
    <property type="entry name" value="Aldlse_KDPG_KHG"/>
</dbReference>
<dbReference type="GO" id="GO:0016829">
    <property type="term" value="F:lyase activity"/>
    <property type="evidence" value="ECO:0007669"/>
    <property type="project" value="UniProtKB-KW"/>
</dbReference>
<evidence type="ECO:0000256" key="5">
    <source>
        <dbReference type="ARBA" id="ARBA00023277"/>
    </source>
</evidence>
<accession>A0A7T0G1E3</accession>
<dbReference type="InterPro" id="IPR013785">
    <property type="entry name" value="Aldolase_TIM"/>
</dbReference>
<dbReference type="Proteomes" id="UP000594688">
    <property type="component" value="Chromosome"/>
</dbReference>
<name>A0A7T0G1E3_9BACT</name>
<evidence type="ECO:0000313" key="6">
    <source>
        <dbReference type="EMBL" id="QPJ63364.1"/>
    </source>
</evidence>
<comment type="similarity">
    <text evidence="2">Belongs to the KHG/KDPG aldolase family.</text>
</comment>
<dbReference type="CDD" id="cd00452">
    <property type="entry name" value="KDPG_aldolase"/>
    <property type="match status" value="1"/>
</dbReference>
<evidence type="ECO:0000256" key="1">
    <source>
        <dbReference type="ARBA" id="ARBA00004761"/>
    </source>
</evidence>
<reference evidence="6 7" key="1">
    <citation type="submission" date="2020-02" db="EMBL/GenBank/DDBJ databases">
        <title>Genomic and physiological characterization of two novel Nitrospinaceae genera.</title>
        <authorList>
            <person name="Mueller A.J."/>
            <person name="Jung M.-Y."/>
            <person name="Strachan C.R."/>
            <person name="Herbold C.W."/>
            <person name="Kirkegaard R.H."/>
            <person name="Daims H."/>
        </authorList>
    </citation>
    <scope>NUCLEOTIDE SEQUENCE [LARGE SCALE GENOMIC DNA]</scope>
    <source>
        <strain evidence="6">EB</strain>
    </source>
</reference>
<dbReference type="AlphaFoldDB" id="A0A7T0G1E3"/>
<evidence type="ECO:0000313" key="7">
    <source>
        <dbReference type="Proteomes" id="UP000594688"/>
    </source>
</evidence>
<proteinExistence type="inferred from homology"/>
<sequence length="219" mass="23336">MSGQVFNLNSFLSCPVMGILRGISLEQTEPVLEAAHNAGLRYVEVTLNTPDAFTIIKNASRTFAGRFTFGAGTVLSVDEARQALDSGATFLVSPTLNETVAAFCAKEKVAYFPGAFTPTEIERAWNASAAMVKVFPASQLGPGYFKEIKGPFSDIKMMAVGGVRAGNAHEYLKSGAKAVAVGGSIFSRERLASGDTASIQKDLQEILFAVRGFFTKMSS</sequence>
<dbReference type="PANTHER" id="PTHR30246">
    <property type="entry name" value="2-KETO-3-DEOXY-6-PHOSPHOGLUCONATE ALDOLASE"/>
    <property type="match status" value="1"/>
</dbReference>
<gene>
    <name evidence="6" type="ORF">G3M70_16355</name>
</gene>
<protein>
    <submittedName>
        <fullName evidence="6">Bifunctional 4-hydroxy-2-oxoglutarate aldolase/2-dehydro-3-deoxy-phosphogluconate aldolase</fullName>
    </submittedName>
</protein>
<comment type="subunit">
    <text evidence="3">Homotrimer.</text>
</comment>
<organism evidence="6 7">
    <name type="scientific">Candidatus Nitronauta litoralis</name>
    <dbReference type="NCBI Taxonomy" id="2705533"/>
    <lineage>
        <taxon>Bacteria</taxon>
        <taxon>Pseudomonadati</taxon>
        <taxon>Nitrospinota/Tectimicrobiota group</taxon>
        <taxon>Nitrospinota</taxon>
        <taxon>Nitrospinia</taxon>
        <taxon>Nitrospinales</taxon>
        <taxon>Nitrospinaceae</taxon>
        <taxon>Candidatus Nitronauta</taxon>
    </lineage>
</organism>
<evidence type="ECO:0000256" key="2">
    <source>
        <dbReference type="ARBA" id="ARBA00006906"/>
    </source>
</evidence>
<evidence type="ECO:0000256" key="3">
    <source>
        <dbReference type="ARBA" id="ARBA00011233"/>
    </source>
</evidence>
<dbReference type="SUPFAM" id="SSF51569">
    <property type="entry name" value="Aldolase"/>
    <property type="match status" value="1"/>
</dbReference>
<keyword evidence="5" id="KW-0119">Carbohydrate metabolism</keyword>
<dbReference type="Pfam" id="PF01081">
    <property type="entry name" value="Aldolase"/>
    <property type="match status" value="1"/>
</dbReference>
<dbReference type="Gene3D" id="3.20.20.70">
    <property type="entry name" value="Aldolase class I"/>
    <property type="match status" value="1"/>
</dbReference>
<dbReference type="EMBL" id="CP048685">
    <property type="protein sequence ID" value="QPJ63364.1"/>
    <property type="molecule type" value="Genomic_DNA"/>
</dbReference>
<keyword evidence="4" id="KW-0456">Lyase</keyword>